<dbReference type="EMBL" id="JANBVO010000006">
    <property type="protein sequence ID" value="KAJ9151276.1"/>
    <property type="molecule type" value="Genomic_DNA"/>
</dbReference>
<feature type="coiled-coil region" evidence="10">
    <location>
        <begin position="663"/>
        <end position="693"/>
    </location>
</feature>
<keyword evidence="6" id="KW-0479">Metal-binding</keyword>
<gene>
    <name evidence="13" type="ORF">NKR23_g3102</name>
</gene>
<dbReference type="GO" id="GO:0005576">
    <property type="term" value="C:extracellular region"/>
    <property type="evidence" value="ECO:0007669"/>
    <property type="project" value="UniProtKB-SubCell"/>
</dbReference>
<evidence type="ECO:0000256" key="5">
    <source>
        <dbReference type="ARBA" id="ARBA00022525"/>
    </source>
</evidence>
<sequence>MGTAYSSNIDDKEDTADHAEKTEDLLMVANSPVRPSPHKYQPHLAPTADTHGSKSTVNGEVPRDRREIGNGAMDYDTVDALDAIIDRRVEAASSAKRQKQHHELYRRTHDYDVQFERGSSWPNGFKAGSESNQDFASLLDSYQRTRAATLNREGALSFGWRYEQEATQKEVKVNAIIQRLRHIDAQKTFRGTRMGFGGQDHPRFPGDHFLYNKDLIDKTELLRLAHLMPKGAHLHIHFNACLHPAVLVDIAKDMDRMFITSSIPLTTDNDCLAYNKCEIQFHITAVGKERPGNLFDKEYKAWQTMKFQDFIREFPKHYKRCSVDRWLIEKVEFQEEEAHDWLQTVDGAWAKFNGRTRMMKGLFNYERAYRQYTRKCLEHFVHDNIQWAEIRPNFMSTNQLWTDDGETQIDNEGILRIIKEEYEAFQERSHGYFGGLRVIYCTPRSFSNKQVQDSLEECLRFKLSKEFASLIVGYDLVGEESKGRPLKAFVKEFLWFRRQCQEKNVEIPFLFHCGETLDMGNETDGNLVDALLLNSKRIGHGFALARHPYIMEKMKKQGICLEVCPISNEVLGLTPRINGHAMYNLLANDVHCTVNSDNGTLFKSTLSHDFYQVMVGKSDMTLWGWKQLVQWSLQHACMSQQELQLVSAKWEELWDDFLERVLRDYGETNLQELEREIRELDEAEEASEAARAL</sequence>
<comment type="cofactor">
    <cofactor evidence="1">
        <name>Zn(2+)</name>
        <dbReference type="ChEBI" id="CHEBI:29105"/>
    </cofactor>
</comment>
<evidence type="ECO:0000256" key="10">
    <source>
        <dbReference type="SAM" id="Coils"/>
    </source>
</evidence>
<dbReference type="GO" id="GO:0046872">
    <property type="term" value="F:metal ion binding"/>
    <property type="evidence" value="ECO:0007669"/>
    <property type="project" value="UniProtKB-KW"/>
</dbReference>
<evidence type="ECO:0000256" key="4">
    <source>
        <dbReference type="ARBA" id="ARBA00012784"/>
    </source>
</evidence>
<dbReference type="PANTHER" id="PTHR11409">
    <property type="entry name" value="ADENOSINE DEAMINASE"/>
    <property type="match status" value="1"/>
</dbReference>
<evidence type="ECO:0000256" key="6">
    <source>
        <dbReference type="ARBA" id="ARBA00022723"/>
    </source>
</evidence>
<dbReference type="SUPFAM" id="SSF51556">
    <property type="entry name" value="Metallo-dependent hydrolases"/>
    <property type="match status" value="1"/>
</dbReference>
<organism evidence="13 14">
    <name type="scientific">Pleurostoma richardsiae</name>
    <dbReference type="NCBI Taxonomy" id="41990"/>
    <lineage>
        <taxon>Eukaryota</taxon>
        <taxon>Fungi</taxon>
        <taxon>Dikarya</taxon>
        <taxon>Ascomycota</taxon>
        <taxon>Pezizomycotina</taxon>
        <taxon>Sordariomycetes</taxon>
        <taxon>Sordariomycetidae</taxon>
        <taxon>Calosphaeriales</taxon>
        <taxon>Pleurostomataceae</taxon>
        <taxon>Pleurostoma</taxon>
    </lineage>
</organism>
<evidence type="ECO:0000256" key="9">
    <source>
        <dbReference type="ARBA" id="ARBA00047764"/>
    </source>
</evidence>
<dbReference type="Gene3D" id="3.20.20.140">
    <property type="entry name" value="Metal-dependent hydrolases"/>
    <property type="match status" value="1"/>
</dbReference>
<feature type="domain" description="Adenosine deaminase" evidence="12">
    <location>
        <begin position="337"/>
        <end position="642"/>
    </location>
</feature>
<dbReference type="Proteomes" id="UP001174694">
    <property type="component" value="Unassembled WGS sequence"/>
</dbReference>
<evidence type="ECO:0000313" key="13">
    <source>
        <dbReference type="EMBL" id="KAJ9151276.1"/>
    </source>
</evidence>
<evidence type="ECO:0000256" key="8">
    <source>
        <dbReference type="ARBA" id="ARBA00022801"/>
    </source>
</evidence>
<evidence type="ECO:0000256" key="3">
    <source>
        <dbReference type="ARBA" id="ARBA00006083"/>
    </source>
</evidence>
<dbReference type="GO" id="GO:0006154">
    <property type="term" value="P:adenosine catabolic process"/>
    <property type="evidence" value="ECO:0007669"/>
    <property type="project" value="TreeGrafter"/>
</dbReference>
<comment type="catalytic activity">
    <reaction evidence="9">
        <text>adenosine + H2O + H(+) = inosine + NH4(+)</text>
        <dbReference type="Rhea" id="RHEA:24408"/>
        <dbReference type="ChEBI" id="CHEBI:15377"/>
        <dbReference type="ChEBI" id="CHEBI:15378"/>
        <dbReference type="ChEBI" id="CHEBI:16335"/>
        <dbReference type="ChEBI" id="CHEBI:17596"/>
        <dbReference type="ChEBI" id="CHEBI:28938"/>
        <dbReference type="EC" id="3.5.4.4"/>
    </reaction>
</comment>
<name>A0AA38VUA2_9PEZI</name>
<dbReference type="InterPro" id="IPR001365">
    <property type="entry name" value="A_deaminase_dom"/>
</dbReference>
<dbReference type="GO" id="GO:0046103">
    <property type="term" value="P:inosine biosynthetic process"/>
    <property type="evidence" value="ECO:0007669"/>
    <property type="project" value="TreeGrafter"/>
</dbReference>
<reference evidence="13" key="1">
    <citation type="submission" date="2022-07" db="EMBL/GenBank/DDBJ databases">
        <title>Fungi with potential for degradation of polypropylene.</title>
        <authorList>
            <person name="Gostincar C."/>
        </authorList>
    </citation>
    <scope>NUCLEOTIDE SEQUENCE</scope>
    <source>
        <strain evidence="13">EXF-13308</strain>
    </source>
</reference>
<dbReference type="AlphaFoldDB" id="A0AA38VUA2"/>
<feature type="compositionally biased region" description="Basic and acidic residues" evidence="11">
    <location>
        <begin position="15"/>
        <end position="24"/>
    </location>
</feature>
<evidence type="ECO:0000256" key="7">
    <source>
        <dbReference type="ARBA" id="ARBA00022729"/>
    </source>
</evidence>
<dbReference type="EC" id="3.5.4.4" evidence="4"/>
<protein>
    <recommendedName>
        <fullName evidence="4">adenosine deaminase</fullName>
        <ecNumber evidence="4">3.5.4.4</ecNumber>
    </recommendedName>
</protein>
<dbReference type="InterPro" id="IPR006330">
    <property type="entry name" value="Ado/ade_deaminase"/>
</dbReference>
<dbReference type="PANTHER" id="PTHR11409:SF37">
    <property type="entry name" value="ADENOSINE DEAMINASE DOMAIN-CONTAINING PROTEIN"/>
    <property type="match status" value="1"/>
</dbReference>
<evidence type="ECO:0000256" key="11">
    <source>
        <dbReference type="SAM" id="MobiDB-lite"/>
    </source>
</evidence>
<dbReference type="GO" id="GO:0004000">
    <property type="term" value="F:adenosine deaminase activity"/>
    <property type="evidence" value="ECO:0007669"/>
    <property type="project" value="TreeGrafter"/>
</dbReference>
<dbReference type="InterPro" id="IPR032466">
    <property type="entry name" value="Metal_Hydrolase"/>
</dbReference>
<proteinExistence type="inferred from homology"/>
<evidence type="ECO:0000256" key="1">
    <source>
        <dbReference type="ARBA" id="ARBA00001947"/>
    </source>
</evidence>
<feature type="region of interest" description="Disordered" evidence="11">
    <location>
        <begin position="1"/>
        <end position="68"/>
    </location>
</feature>
<keyword evidence="10" id="KW-0175">Coiled coil</keyword>
<comment type="subcellular location">
    <subcellularLocation>
        <location evidence="2">Secreted</location>
    </subcellularLocation>
</comment>
<evidence type="ECO:0000259" key="12">
    <source>
        <dbReference type="Pfam" id="PF00962"/>
    </source>
</evidence>
<accession>A0AA38VUA2</accession>
<keyword evidence="7" id="KW-0732">Signal</keyword>
<dbReference type="Pfam" id="PF00962">
    <property type="entry name" value="A_deaminase"/>
    <property type="match status" value="1"/>
</dbReference>
<comment type="caution">
    <text evidence="13">The sequence shown here is derived from an EMBL/GenBank/DDBJ whole genome shotgun (WGS) entry which is preliminary data.</text>
</comment>
<keyword evidence="8" id="KW-0378">Hydrolase</keyword>
<evidence type="ECO:0000313" key="14">
    <source>
        <dbReference type="Proteomes" id="UP001174694"/>
    </source>
</evidence>
<comment type="similarity">
    <text evidence="3">Belongs to the metallo-dependent hydrolases superfamily. Adenosine and AMP deaminases family. ADGF subfamily.</text>
</comment>
<keyword evidence="5" id="KW-0964">Secreted</keyword>
<dbReference type="FunFam" id="3.20.20.140:FF:000017">
    <property type="entry name" value="Adenosine deaminase 2"/>
    <property type="match status" value="1"/>
</dbReference>
<keyword evidence="14" id="KW-1185">Reference proteome</keyword>
<evidence type="ECO:0000256" key="2">
    <source>
        <dbReference type="ARBA" id="ARBA00004613"/>
    </source>
</evidence>